<evidence type="ECO:0000313" key="9">
    <source>
        <dbReference type="EMBL" id="NBG64673.1"/>
    </source>
</evidence>
<dbReference type="SUPFAM" id="SSF54211">
    <property type="entry name" value="Ribosomal protein S5 domain 2-like"/>
    <property type="match status" value="1"/>
</dbReference>
<dbReference type="InterPro" id="IPR020568">
    <property type="entry name" value="Ribosomal_Su5_D2-typ_SF"/>
</dbReference>
<comment type="caution">
    <text evidence="9">The sequence shown here is derived from an EMBL/GenBank/DDBJ whole genome shotgun (WGS) entry which is preliminary data.</text>
</comment>
<evidence type="ECO:0000256" key="7">
    <source>
        <dbReference type="HAMAP-Rule" id="MF_00227"/>
    </source>
</evidence>
<dbReference type="InterPro" id="IPR014721">
    <property type="entry name" value="Ribsml_uS5_D2-typ_fold_subgr"/>
</dbReference>
<dbReference type="EMBL" id="WWNE01000003">
    <property type="protein sequence ID" value="NBG64673.1"/>
    <property type="molecule type" value="Genomic_DNA"/>
</dbReference>
<keyword evidence="10" id="KW-1185">Reference proteome</keyword>
<comment type="catalytic activity">
    <reaction evidence="7">
        <text>Endonucleolytic cleavage of RNA, removing 5'-extranucleotides from tRNA precursor.</text>
        <dbReference type="EC" id="3.1.26.5"/>
    </reaction>
</comment>
<dbReference type="InterPro" id="IPR000100">
    <property type="entry name" value="RNase_P"/>
</dbReference>
<comment type="function">
    <text evidence="1 7">RNaseP catalyzes the removal of the 5'-leader sequence from pre-tRNA to produce the mature 5'-terminus. It can also cleave other RNA substrates such as 4.5S RNA. The protein component plays an auxiliary but essential role in vivo by binding to the 5'-leader sequence and broadening the substrate specificity of the ribozyme.</text>
</comment>
<sequence length="129" mass="15143">MSSLKFHKKERLSSRAEIDSLFKSGKSFVEFPFKVIHQSVPHTENNLSEIGVLITIPKRIYKKAVDRNLLRRRTKEAYRLHKSSLYKALEKKEIKLKLALIYIGPKPMNYNEISSKIILILNRLITLYE</sequence>
<keyword evidence="4 7" id="KW-0255">Endonuclease</keyword>
<organism evidence="9 10">
    <name type="scientific">Acidiluteibacter ferrifornacis</name>
    <dbReference type="NCBI Taxonomy" id="2692424"/>
    <lineage>
        <taxon>Bacteria</taxon>
        <taxon>Pseudomonadati</taxon>
        <taxon>Bacteroidota</taxon>
        <taxon>Flavobacteriia</taxon>
        <taxon>Flavobacteriales</taxon>
        <taxon>Cryomorphaceae</taxon>
        <taxon>Acidiluteibacter</taxon>
    </lineage>
</organism>
<dbReference type="EC" id="3.1.26.5" evidence="7 8"/>
<evidence type="ECO:0000256" key="3">
    <source>
        <dbReference type="ARBA" id="ARBA00022722"/>
    </source>
</evidence>
<evidence type="ECO:0000256" key="1">
    <source>
        <dbReference type="ARBA" id="ARBA00002663"/>
    </source>
</evidence>
<dbReference type="GO" id="GO:0004526">
    <property type="term" value="F:ribonuclease P activity"/>
    <property type="evidence" value="ECO:0007669"/>
    <property type="project" value="UniProtKB-UniRule"/>
</dbReference>
<evidence type="ECO:0000256" key="8">
    <source>
        <dbReference type="NCBIfam" id="TIGR00188"/>
    </source>
</evidence>
<accession>A0A6N9NFL6</accession>
<dbReference type="RefSeq" id="WP_160631069.1">
    <property type="nucleotide sequence ID" value="NZ_WWNE01000003.1"/>
</dbReference>
<dbReference type="AlphaFoldDB" id="A0A6N9NFL6"/>
<dbReference type="Proteomes" id="UP000470771">
    <property type="component" value="Unassembled WGS sequence"/>
</dbReference>
<dbReference type="InterPro" id="IPR020539">
    <property type="entry name" value="RNase_P_CS"/>
</dbReference>
<evidence type="ECO:0000313" key="10">
    <source>
        <dbReference type="Proteomes" id="UP000470771"/>
    </source>
</evidence>
<dbReference type="GO" id="GO:0001682">
    <property type="term" value="P:tRNA 5'-leader removal"/>
    <property type="evidence" value="ECO:0007669"/>
    <property type="project" value="UniProtKB-UniRule"/>
</dbReference>
<keyword evidence="5 7" id="KW-0378">Hydrolase</keyword>
<reference evidence="9 10" key="1">
    <citation type="submission" date="2019-12" db="EMBL/GenBank/DDBJ databases">
        <authorList>
            <person name="Zhao J."/>
        </authorList>
    </citation>
    <scope>NUCLEOTIDE SEQUENCE [LARGE SCALE GENOMIC DNA]</scope>
    <source>
        <strain evidence="9 10">S-15</strain>
    </source>
</reference>
<keyword evidence="2 7" id="KW-0819">tRNA processing</keyword>
<comment type="similarity">
    <text evidence="7">Belongs to the RnpA family.</text>
</comment>
<evidence type="ECO:0000256" key="6">
    <source>
        <dbReference type="ARBA" id="ARBA00022884"/>
    </source>
</evidence>
<dbReference type="NCBIfam" id="TIGR00188">
    <property type="entry name" value="rnpA"/>
    <property type="match status" value="1"/>
</dbReference>
<name>A0A6N9NFL6_9FLAO</name>
<keyword evidence="3 7" id="KW-0540">Nuclease</keyword>
<gene>
    <name evidence="7 9" type="primary">rnpA</name>
    <name evidence="9" type="ORF">GQN54_01000</name>
</gene>
<dbReference type="Gene3D" id="3.30.230.10">
    <property type="match status" value="1"/>
</dbReference>
<proteinExistence type="inferred from homology"/>
<dbReference type="HAMAP" id="MF_00227">
    <property type="entry name" value="RNase_P"/>
    <property type="match status" value="1"/>
</dbReference>
<evidence type="ECO:0000256" key="4">
    <source>
        <dbReference type="ARBA" id="ARBA00022759"/>
    </source>
</evidence>
<dbReference type="Pfam" id="PF00825">
    <property type="entry name" value="Ribonuclease_P"/>
    <property type="match status" value="1"/>
</dbReference>
<evidence type="ECO:0000256" key="2">
    <source>
        <dbReference type="ARBA" id="ARBA00022694"/>
    </source>
</evidence>
<keyword evidence="6 7" id="KW-0694">RNA-binding</keyword>
<protein>
    <recommendedName>
        <fullName evidence="7 8">Ribonuclease P protein component</fullName>
        <shortName evidence="7">RNase P protein</shortName>
        <shortName evidence="7">RNaseP protein</shortName>
        <ecNumber evidence="7 8">3.1.26.5</ecNumber>
    </recommendedName>
    <alternativeName>
        <fullName evidence="7">Protein C5</fullName>
    </alternativeName>
</protein>
<comment type="subunit">
    <text evidence="7">Consists of a catalytic RNA component (M1 or rnpB) and a protein subunit.</text>
</comment>
<dbReference type="GO" id="GO:0000049">
    <property type="term" value="F:tRNA binding"/>
    <property type="evidence" value="ECO:0007669"/>
    <property type="project" value="UniProtKB-UniRule"/>
</dbReference>
<evidence type="ECO:0000256" key="5">
    <source>
        <dbReference type="ARBA" id="ARBA00022801"/>
    </source>
</evidence>
<dbReference type="PROSITE" id="PS00648">
    <property type="entry name" value="RIBONUCLEASE_P"/>
    <property type="match status" value="1"/>
</dbReference>